<dbReference type="InterPro" id="IPR020864">
    <property type="entry name" value="MACPF"/>
</dbReference>
<reference evidence="4 5" key="1">
    <citation type="submission" date="2024-04" db="EMBL/GenBank/DDBJ databases">
        <authorList>
            <consortium name="Genoscope - CEA"/>
            <person name="William W."/>
        </authorList>
    </citation>
    <scope>NUCLEOTIDE SEQUENCE [LARGE SCALE GENOMIC DNA]</scope>
</reference>
<dbReference type="GO" id="GO:0045087">
    <property type="term" value="P:innate immune response"/>
    <property type="evidence" value="ECO:0007669"/>
    <property type="project" value="UniProtKB-KW"/>
</dbReference>
<dbReference type="Proteomes" id="UP001497497">
    <property type="component" value="Unassembled WGS sequence"/>
</dbReference>
<keyword evidence="1" id="KW-1133">Transmembrane helix</keyword>
<evidence type="ECO:0000256" key="2">
    <source>
        <dbReference type="SAM" id="SignalP"/>
    </source>
</evidence>
<keyword evidence="2" id="KW-0732">Signal</keyword>
<dbReference type="PROSITE" id="PS51412">
    <property type="entry name" value="MACPF_2"/>
    <property type="match status" value="1"/>
</dbReference>
<feature type="domain" description="MACPF" evidence="3">
    <location>
        <begin position="40"/>
        <end position="367"/>
    </location>
</feature>
<organism evidence="4 5">
    <name type="scientific">Lymnaea stagnalis</name>
    <name type="common">Great pond snail</name>
    <name type="synonym">Helix stagnalis</name>
    <dbReference type="NCBI Taxonomy" id="6523"/>
    <lineage>
        <taxon>Eukaryota</taxon>
        <taxon>Metazoa</taxon>
        <taxon>Spiralia</taxon>
        <taxon>Lophotrochozoa</taxon>
        <taxon>Mollusca</taxon>
        <taxon>Gastropoda</taxon>
        <taxon>Heterobranchia</taxon>
        <taxon>Euthyneura</taxon>
        <taxon>Panpulmonata</taxon>
        <taxon>Hygrophila</taxon>
        <taxon>Lymnaeoidea</taxon>
        <taxon>Lymnaeidae</taxon>
        <taxon>Lymnaea</taxon>
    </lineage>
</organism>
<comment type="caution">
    <text evidence="4">The sequence shown here is derived from an EMBL/GenBank/DDBJ whole genome shotgun (WGS) entry which is preliminary data.</text>
</comment>
<keyword evidence="1" id="KW-0812">Transmembrane</keyword>
<keyword evidence="1" id="KW-0472">Membrane</keyword>
<gene>
    <name evidence="4" type="ORF">GSLYS_00018056001</name>
</gene>
<dbReference type="AlphaFoldDB" id="A0AAV2ICA1"/>
<protein>
    <recommendedName>
        <fullName evidence="3">MACPF domain-containing protein</fullName>
    </recommendedName>
</protein>
<dbReference type="InterPro" id="IPR039707">
    <property type="entry name" value="MPEG1"/>
</dbReference>
<evidence type="ECO:0000256" key="1">
    <source>
        <dbReference type="SAM" id="Phobius"/>
    </source>
</evidence>
<dbReference type="Pfam" id="PF01823">
    <property type="entry name" value="MACPF"/>
    <property type="match status" value="1"/>
</dbReference>
<dbReference type="GO" id="GO:0002250">
    <property type="term" value="P:adaptive immune response"/>
    <property type="evidence" value="ECO:0007669"/>
    <property type="project" value="UniProtKB-KW"/>
</dbReference>
<dbReference type="SMART" id="SM00457">
    <property type="entry name" value="MACPF"/>
    <property type="match status" value="1"/>
</dbReference>
<dbReference type="CDD" id="cd22579">
    <property type="entry name" value="MPEG1_P2"/>
    <property type="match status" value="1"/>
</dbReference>
<evidence type="ECO:0000313" key="4">
    <source>
        <dbReference type="EMBL" id="CAL1544543.1"/>
    </source>
</evidence>
<dbReference type="GO" id="GO:0030670">
    <property type="term" value="C:phagocytic vesicle membrane"/>
    <property type="evidence" value="ECO:0007669"/>
    <property type="project" value="UniProtKB-SubCell"/>
</dbReference>
<accession>A0AAV2ICA1</accession>
<proteinExistence type="predicted"/>
<name>A0AAV2ICA1_LYMST</name>
<dbReference type="PANTHER" id="PTHR31463">
    <property type="entry name" value="MACROPHAGE-EXPRESSED GENE 1 PROTEIN"/>
    <property type="match status" value="1"/>
</dbReference>
<feature type="signal peptide" evidence="2">
    <location>
        <begin position="1"/>
        <end position="21"/>
    </location>
</feature>
<feature type="chain" id="PRO_5043797012" description="MACPF domain-containing protein" evidence="2">
    <location>
        <begin position="22"/>
        <end position="756"/>
    </location>
</feature>
<sequence length="756" mass="83465">MLKLKLHALIVLAAVAGWASASNGEKVEVANLGTFQSDWPVGDPRRCQEQSRLSKFDMKRFEVLPGIGWDNLRNLEAGQVVTYNFTQCKVTDDGNFLIPDNVFTVPIKASRVERFAELIDHWHNTSSVTSDTINVEAGMSLSQFSISGRFSYEHQELKSKQIEDKAVTVRVQMRYLRYEAKLQPDPILSPQFRSRLMSIAAHVELNQTEMARYEGQLLVRDFGTHVLTSVTAGAGLVKDDYLKSEFVLNQMEKKSDILASASASFLNIFHFSASYGHHTDDKVSDMYNKSLTHSLVKTFGGPLFKEDNMSLDQWTSGVDKNLVPMDRSGDPLYFLVTPHTLPELPPTTVAEVEKIVRQSIELYYEMNTIRGCTKMGSPNFSFSANFDDGSCDARPTNLTFGGVFQTCSVSGSYLTKNPCDGLDQVNPKTGAFSCPSSYTAVRMHSAVKTGSTESQTHCHSCWLFLHCCNTEQYHADAVYSTYWCAATGHVEKESGYLFGGLYTPTQDNPVTETVGCPQNFYPRRIFFDVTICISDDYELNSGLSVPFGGFFSCESGNPLASEGVHPVGSSVKAELKNSLKSFMAQQNGAEGSYPMRCPEGYSQHMATVDVGCSIHYCVLTGALSGPNLPPIKRPPFLTKPPTLLDHENNLVMFNTETQTWIRNEKAVQFQQTLQAANVPKDLYGPGQNKDGMSAGTAAGISVGATLAAVIIATIMIVLIQRRRSRRNGVYRRLTSETNYGSVADTSDTPDTVVVNN</sequence>
<evidence type="ECO:0000259" key="3">
    <source>
        <dbReference type="PROSITE" id="PS51412"/>
    </source>
</evidence>
<dbReference type="EMBL" id="CAXITT010000628">
    <property type="protein sequence ID" value="CAL1544543.1"/>
    <property type="molecule type" value="Genomic_DNA"/>
</dbReference>
<keyword evidence="5" id="KW-1185">Reference proteome</keyword>
<dbReference type="PANTHER" id="PTHR31463:SF1">
    <property type="entry name" value="MACROPHAGE-EXPRESSED GENE 1 PROTEIN"/>
    <property type="match status" value="1"/>
</dbReference>
<evidence type="ECO:0000313" key="5">
    <source>
        <dbReference type="Proteomes" id="UP001497497"/>
    </source>
</evidence>
<feature type="transmembrane region" description="Helical" evidence="1">
    <location>
        <begin position="697"/>
        <end position="719"/>
    </location>
</feature>